<feature type="region of interest" description="Disordered" evidence="4">
    <location>
        <begin position="1"/>
        <end position="73"/>
    </location>
</feature>
<keyword evidence="7" id="KW-1185">Reference proteome</keyword>
<gene>
    <name evidence="6" type="ORF">CYMTET_38218</name>
</gene>
<keyword evidence="2" id="KW-0677">Repeat</keyword>
<protein>
    <recommendedName>
        <fullName evidence="5">Calx-beta domain-containing protein</fullName>
    </recommendedName>
</protein>
<dbReference type="InterPro" id="IPR003644">
    <property type="entry name" value="Calx_beta"/>
</dbReference>
<dbReference type="Gene3D" id="2.60.40.2030">
    <property type="match status" value="1"/>
</dbReference>
<feature type="compositionally biased region" description="Basic residues" evidence="4">
    <location>
        <begin position="28"/>
        <end position="39"/>
    </location>
</feature>
<dbReference type="GO" id="GO:0007154">
    <property type="term" value="P:cell communication"/>
    <property type="evidence" value="ECO:0007669"/>
    <property type="project" value="InterPro"/>
</dbReference>
<dbReference type="Pfam" id="PF03160">
    <property type="entry name" value="Calx-beta"/>
    <property type="match status" value="1"/>
</dbReference>
<evidence type="ECO:0000256" key="2">
    <source>
        <dbReference type="ARBA" id="ARBA00022737"/>
    </source>
</evidence>
<feature type="domain" description="Calx-beta" evidence="5">
    <location>
        <begin position="128"/>
        <end position="188"/>
    </location>
</feature>
<evidence type="ECO:0000259" key="5">
    <source>
        <dbReference type="Pfam" id="PF03160"/>
    </source>
</evidence>
<dbReference type="EMBL" id="LGRX02025381">
    <property type="protein sequence ID" value="KAK3252484.1"/>
    <property type="molecule type" value="Genomic_DNA"/>
</dbReference>
<evidence type="ECO:0000256" key="4">
    <source>
        <dbReference type="SAM" id="MobiDB-lite"/>
    </source>
</evidence>
<name>A0AAE0CDW8_9CHLO</name>
<dbReference type="Proteomes" id="UP001190700">
    <property type="component" value="Unassembled WGS sequence"/>
</dbReference>
<evidence type="ECO:0000256" key="1">
    <source>
        <dbReference type="ARBA" id="ARBA00022729"/>
    </source>
</evidence>
<dbReference type="SUPFAM" id="SSF141072">
    <property type="entry name" value="CalX-like"/>
    <property type="match status" value="1"/>
</dbReference>
<evidence type="ECO:0000256" key="3">
    <source>
        <dbReference type="ARBA" id="ARBA00022837"/>
    </source>
</evidence>
<organism evidence="6 7">
    <name type="scientific">Cymbomonas tetramitiformis</name>
    <dbReference type="NCBI Taxonomy" id="36881"/>
    <lineage>
        <taxon>Eukaryota</taxon>
        <taxon>Viridiplantae</taxon>
        <taxon>Chlorophyta</taxon>
        <taxon>Pyramimonadophyceae</taxon>
        <taxon>Pyramimonadales</taxon>
        <taxon>Pyramimonadaceae</taxon>
        <taxon>Cymbomonas</taxon>
    </lineage>
</organism>
<feature type="compositionally biased region" description="Polar residues" evidence="4">
    <location>
        <begin position="12"/>
        <end position="25"/>
    </location>
</feature>
<reference evidence="6 7" key="1">
    <citation type="journal article" date="2015" name="Genome Biol. Evol.">
        <title>Comparative Genomics of a Bacterivorous Green Alga Reveals Evolutionary Causalities and Consequences of Phago-Mixotrophic Mode of Nutrition.</title>
        <authorList>
            <person name="Burns J.A."/>
            <person name="Paasch A."/>
            <person name="Narechania A."/>
            <person name="Kim E."/>
        </authorList>
    </citation>
    <scope>NUCLEOTIDE SEQUENCE [LARGE SCALE GENOMIC DNA]</scope>
    <source>
        <strain evidence="6 7">PLY_AMNH</strain>
    </source>
</reference>
<keyword evidence="1" id="KW-0732">Signal</keyword>
<proteinExistence type="predicted"/>
<dbReference type="AlphaFoldDB" id="A0AAE0CDW8"/>
<sequence length="204" mass="23042">MSDGEYVVVDLENNSTVESGSQDTAKNVRPRKRKRKLKNKPPPARKNSEHEEEEVEEEDGDAPEGQRFRSGTVTRRLKKPMSVYFEQANVQLLENQGRVTLKCGANISRLGNLWPGRTTTHASKLRGELQVVRSDPLNRVTKVVRSGPLNRVTKVNWRTAELTAREKEDFNKDGGTILFMPHESTKEVGSFQRLSSTLLGFLLP</sequence>
<accession>A0AAE0CDW8</accession>
<feature type="compositionally biased region" description="Acidic residues" evidence="4">
    <location>
        <begin position="50"/>
        <end position="62"/>
    </location>
</feature>
<dbReference type="InterPro" id="IPR038081">
    <property type="entry name" value="CalX-like_sf"/>
</dbReference>
<evidence type="ECO:0000313" key="6">
    <source>
        <dbReference type="EMBL" id="KAK3252484.1"/>
    </source>
</evidence>
<dbReference type="GO" id="GO:0016020">
    <property type="term" value="C:membrane"/>
    <property type="evidence" value="ECO:0007669"/>
    <property type="project" value="InterPro"/>
</dbReference>
<keyword evidence="3" id="KW-0106">Calcium</keyword>
<evidence type="ECO:0000313" key="7">
    <source>
        <dbReference type="Proteomes" id="UP001190700"/>
    </source>
</evidence>
<comment type="caution">
    <text evidence="6">The sequence shown here is derived from an EMBL/GenBank/DDBJ whole genome shotgun (WGS) entry which is preliminary data.</text>
</comment>